<dbReference type="Gene3D" id="3.30.70.100">
    <property type="match status" value="2"/>
</dbReference>
<sequence length="237" mass="26212">MSYIDGFVGAVPAANKDAYRQHVLEAVPLFKESGVARMVETWGDDVGKGEVTDFFRAVEATAEEVIVFSWMEYPDREARQAANERMMSDEHMGAAVEQMPFDGERVIYGGFATILDKDSGAEPGYIDGSVIPVPTANKDAYTELAAMRAEVMMEHGATRVVNAWGDDVPDGKRTDFKRAVNATAEESVVFARVEWPSKEIRDAAWPKIYGDARMHTEKGLFEGERMIFGGFAPLLDV</sequence>
<dbReference type="InterPro" id="IPR011008">
    <property type="entry name" value="Dimeric_a/b-barrel"/>
</dbReference>
<accession>A0A328C0K6</accession>
<comment type="caution">
    <text evidence="1">The sequence shown here is derived from an EMBL/GenBank/DDBJ whole genome shotgun (WGS) entry which is preliminary data.</text>
</comment>
<dbReference type="RefSeq" id="WP_111731387.1">
    <property type="nucleotide sequence ID" value="NZ_QHKO01000014.1"/>
</dbReference>
<name>A0A328C0K6_9DELT</name>
<protein>
    <submittedName>
        <fullName evidence="1">DUF1428 domain-containing protein</fullName>
    </submittedName>
</protein>
<dbReference type="SUPFAM" id="SSF54909">
    <property type="entry name" value="Dimeric alpha+beta barrel"/>
    <property type="match status" value="2"/>
</dbReference>
<dbReference type="EMBL" id="QHKO01000014">
    <property type="protein sequence ID" value="RAL20106.1"/>
    <property type="molecule type" value="Genomic_DNA"/>
</dbReference>
<dbReference type="InterPro" id="IPR009874">
    <property type="entry name" value="DUF1428"/>
</dbReference>
<organism evidence="1 2">
    <name type="scientific">Lujinxingia litoralis</name>
    <dbReference type="NCBI Taxonomy" id="2211119"/>
    <lineage>
        <taxon>Bacteria</taxon>
        <taxon>Deltaproteobacteria</taxon>
        <taxon>Bradymonadales</taxon>
        <taxon>Lujinxingiaceae</taxon>
        <taxon>Lujinxingia</taxon>
    </lineage>
</organism>
<proteinExistence type="predicted"/>
<dbReference type="OrthoDB" id="9792392at2"/>
<reference evidence="1 2" key="1">
    <citation type="submission" date="2018-05" db="EMBL/GenBank/DDBJ databases">
        <title>Lujinxingia marina gen. nov. sp. nov., a new facultative anaerobic member of the class Deltaproteobacteria, and proposal of Lujinxingaceae fam. nov.</title>
        <authorList>
            <person name="Li C.-M."/>
        </authorList>
    </citation>
    <scope>NUCLEOTIDE SEQUENCE [LARGE SCALE GENOMIC DNA]</scope>
    <source>
        <strain evidence="1 2">B210</strain>
    </source>
</reference>
<gene>
    <name evidence="1" type="ORF">DL240_18520</name>
</gene>
<dbReference type="Proteomes" id="UP000249169">
    <property type="component" value="Unassembled WGS sequence"/>
</dbReference>
<dbReference type="Pfam" id="PF07237">
    <property type="entry name" value="DUF1428"/>
    <property type="match status" value="2"/>
</dbReference>
<evidence type="ECO:0000313" key="2">
    <source>
        <dbReference type="Proteomes" id="UP000249169"/>
    </source>
</evidence>
<evidence type="ECO:0000313" key="1">
    <source>
        <dbReference type="EMBL" id="RAL20106.1"/>
    </source>
</evidence>
<keyword evidence="2" id="KW-1185">Reference proteome</keyword>
<dbReference type="AlphaFoldDB" id="A0A328C0K6"/>